<dbReference type="RefSeq" id="WP_153210137.1">
    <property type="nucleotide sequence ID" value="NZ_JAKNEQ010000002.1"/>
</dbReference>
<sequence>MKEEFVTKKIIQDLVSNGFEIKAFDYPQSGTGVLLSPEHRNFPKLNLDIIALRDKDLWIFENKDRYYPKDFEKLDFLKKNLNEYEKSFKIKLDLNLNVLELKTFIGIPKEEKIKIKDNYKKLVDDVWGV</sequence>
<accession>A0A6I1ULZ7</accession>
<organism evidence="1 2">
    <name type="scientific">Streptococcus mitis</name>
    <dbReference type="NCBI Taxonomy" id="28037"/>
    <lineage>
        <taxon>Bacteria</taxon>
        <taxon>Bacillati</taxon>
        <taxon>Bacillota</taxon>
        <taxon>Bacilli</taxon>
        <taxon>Lactobacillales</taxon>
        <taxon>Streptococcaceae</taxon>
        <taxon>Streptococcus</taxon>
        <taxon>Streptococcus mitis group</taxon>
    </lineage>
</organism>
<reference evidence="1 2" key="1">
    <citation type="submission" date="2019-10" db="EMBL/GenBank/DDBJ databases">
        <title>Streptococcus mitis of the oral and urogenital tracts.</title>
        <authorList>
            <person name="Price T."/>
            <person name="Mores C.R."/>
            <person name="Putonti C."/>
            <person name="Wolfe A.J."/>
        </authorList>
    </citation>
    <scope>NUCLEOTIDE SEQUENCE [LARGE SCALE GENOMIC DNA]</scope>
    <source>
        <strain evidence="1 2">SM39</strain>
    </source>
</reference>
<name>A0A6I1ULZ7_STRMT</name>
<dbReference type="AlphaFoldDB" id="A0A6I1ULZ7"/>
<evidence type="ECO:0000313" key="1">
    <source>
        <dbReference type="EMBL" id="MQP83175.1"/>
    </source>
</evidence>
<proteinExistence type="predicted"/>
<evidence type="ECO:0000313" key="2">
    <source>
        <dbReference type="Proteomes" id="UP000436302"/>
    </source>
</evidence>
<gene>
    <name evidence="1" type="ORF">GEZ78_06205</name>
</gene>
<comment type="caution">
    <text evidence="1">The sequence shown here is derived from an EMBL/GenBank/DDBJ whole genome shotgun (WGS) entry which is preliminary data.</text>
</comment>
<dbReference type="Proteomes" id="UP000436302">
    <property type="component" value="Unassembled WGS sequence"/>
</dbReference>
<protein>
    <submittedName>
        <fullName evidence="1">Uncharacterized protein</fullName>
    </submittedName>
</protein>
<dbReference type="EMBL" id="WIJV01000030">
    <property type="protein sequence ID" value="MQP83175.1"/>
    <property type="molecule type" value="Genomic_DNA"/>
</dbReference>